<organism evidence="2 3">
    <name type="scientific">Comamonas serinivorans</name>
    <dbReference type="NCBI Taxonomy" id="1082851"/>
    <lineage>
        <taxon>Bacteria</taxon>
        <taxon>Pseudomonadati</taxon>
        <taxon>Pseudomonadota</taxon>
        <taxon>Betaproteobacteria</taxon>
        <taxon>Burkholderiales</taxon>
        <taxon>Comamonadaceae</taxon>
        <taxon>Comamonas</taxon>
    </lineage>
</organism>
<evidence type="ECO:0000259" key="1">
    <source>
        <dbReference type="Pfam" id="PF03061"/>
    </source>
</evidence>
<dbReference type="CDD" id="cd03443">
    <property type="entry name" value="PaaI_thioesterase"/>
    <property type="match status" value="1"/>
</dbReference>
<feature type="domain" description="Thioesterase" evidence="1">
    <location>
        <begin position="72"/>
        <end position="143"/>
    </location>
</feature>
<dbReference type="InterPro" id="IPR029069">
    <property type="entry name" value="HotDog_dom_sf"/>
</dbReference>
<dbReference type="OrthoDB" id="8588611at2"/>
<proteinExistence type="predicted"/>
<name>A0A1Y0EMF9_9BURK</name>
<sequence length="162" mass="16995">MSVLTSPAPAVAARPTARAEGYQPVLDAAALNAFMARAFPHGPREHLARVDQVAPGEVLLSREPGLEHLRPGGIVSGPTLMALADAAAYVAVLAHVGEVAMAVTSALNYQFLQACPQETVRARASLIKLGRRQAVVDVRLFVDSLRHDVGQAVVTYAIPAAA</sequence>
<dbReference type="RefSeq" id="WP_087279245.1">
    <property type="nucleotide sequence ID" value="NZ_CP021455.1"/>
</dbReference>
<dbReference type="Gene3D" id="3.10.129.10">
    <property type="entry name" value="Hotdog Thioesterase"/>
    <property type="match status" value="1"/>
</dbReference>
<dbReference type="SUPFAM" id="SSF54637">
    <property type="entry name" value="Thioesterase/thiol ester dehydrase-isomerase"/>
    <property type="match status" value="1"/>
</dbReference>
<reference evidence="2 3" key="1">
    <citation type="submission" date="2017-05" db="EMBL/GenBank/DDBJ databases">
        <authorList>
            <person name="Song R."/>
            <person name="Chenine A.L."/>
            <person name="Ruprecht R.M."/>
        </authorList>
    </citation>
    <scope>NUCLEOTIDE SEQUENCE [LARGE SCALE GENOMIC DNA]</scope>
    <source>
        <strain evidence="2 3">DSM 26136</strain>
    </source>
</reference>
<dbReference type="KEGG" id="cser:CCO03_07360"/>
<evidence type="ECO:0000313" key="3">
    <source>
        <dbReference type="Proteomes" id="UP000196138"/>
    </source>
</evidence>
<dbReference type="GO" id="GO:0016790">
    <property type="term" value="F:thiolester hydrolase activity"/>
    <property type="evidence" value="ECO:0007669"/>
    <property type="project" value="UniProtKB-ARBA"/>
</dbReference>
<gene>
    <name evidence="2" type="ORF">CCO03_07360</name>
</gene>
<dbReference type="EMBL" id="CP021455">
    <property type="protein sequence ID" value="ARU04519.1"/>
    <property type="molecule type" value="Genomic_DNA"/>
</dbReference>
<dbReference type="InterPro" id="IPR006683">
    <property type="entry name" value="Thioestr_dom"/>
</dbReference>
<dbReference type="AlphaFoldDB" id="A0A1Y0EMF9"/>
<accession>A0A1Y0EMF9</accession>
<dbReference type="Pfam" id="PF03061">
    <property type="entry name" value="4HBT"/>
    <property type="match status" value="1"/>
</dbReference>
<dbReference type="Proteomes" id="UP000196138">
    <property type="component" value="Chromosome"/>
</dbReference>
<keyword evidence="3" id="KW-1185">Reference proteome</keyword>
<evidence type="ECO:0000313" key="2">
    <source>
        <dbReference type="EMBL" id="ARU04519.1"/>
    </source>
</evidence>
<protein>
    <recommendedName>
        <fullName evidence="1">Thioesterase domain-containing protein</fullName>
    </recommendedName>
</protein>